<sequence length="537" mass="60148">MRPANRPYPLLLIVLFAVQFFFVSPAGEFALNDDWVHAEMIRHWVETGELKMNPFTGPTLHWLILLGALAAKIGGFSFTLLRLTTLAFTLALILLTYYFLHRVTRRQDLAFIGALLVWLNPIAYNLSFTYMTDIPALCLLTGSLFAYHRAFSGDGARWLCVGSLAAVLGFYTRQTNLMILAAAGIAALLWYQNRFSRRQILFGFGLPLAIWAAVYLWLAAKNLLPAGGSLHFISGIRPALSHGAWWIWYLLIYSGLFFLPLILGAITARPRDKKLPALAAGTVMLALAVMIFIRTERLFPYAPNMIHAFGLGPMAGVLRGDFVPLFTDFARLTLTAAGALGAGWLVQFLSARRATPPALRFVWLSLALLSAPILLFQSFDRYLLPLLSLLAALVLYRLREQQFRPLGYVALGAVLALYAVFSLSQTAFYLAWNETRWRLADSVLSAGTPAAMIDGGYEWDGWHSYWEAQASGRKKGPVGSPWWIRYLIVNNTEEYVVSASPLESYTVLRAESVPGWNPNRRLYLLQRRQDDNTQAKP</sequence>
<feature type="transmembrane region" description="Helical" evidence="8">
    <location>
        <begin position="275"/>
        <end position="293"/>
    </location>
</feature>
<dbReference type="Pfam" id="PF13231">
    <property type="entry name" value="PMT_2"/>
    <property type="match status" value="1"/>
</dbReference>
<feature type="transmembrane region" description="Helical" evidence="8">
    <location>
        <begin position="358"/>
        <end position="376"/>
    </location>
</feature>
<feature type="transmembrane region" description="Helical" evidence="8">
    <location>
        <begin position="382"/>
        <end position="399"/>
    </location>
</feature>
<evidence type="ECO:0000259" key="9">
    <source>
        <dbReference type="Pfam" id="PF13231"/>
    </source>
</evidence>
<keyword evidence="4" id="KW-0808">Transferase</keyword>
<name>A0A0G1YH45_9BACT</name>
<dbReference type="PANTHER" id="PTHR33908">
    <property type="entry name" value="MANNOSYLTRANSFERASE YKCB-RELATED"/>
    <property type="match status" value="1"/>
</dbReference>
<proteinExistence type="predicted"/>
<dbReference type="InterPro" id="IPR038731">
    <property type="entry name" value="RgtA/B/C-like"/>
</dbReference>
<feature type="transmembrane region" description="Helical" evidence="8">
    <location>
        <begin position="80"/>
        <end position="100"/>
    </location>
</feature>
<evidence type="ECO:0000256" key="8">
    <source>
        <dbReference type="SAM" id="Phobius"/>
    </source>
</evidence>
<evidence type="ECO:0000313" key="10">
    <source>
        <dbReference type="EMBL" id="KKW42748.1"/>
    </source>
</evidence>
<evidence type="ECO:0000256" key="6">
    <source>
        <dbReference type="ARBA" id="ARBA00022989"/>
    </source>
</evidence>
<dbReference type="InterPro" id="IPR050297">
    <property type="entry name" value="LipidA_mod_glycosyltrf_83"/>
</dbReference>
<dbReference type="PANTHER" id="PTHR33908:SF11">
    <property type="entry name" value="MEMBRANE PROTEIN"/>
    <property type="match status" value="1"/>
</dbReference>
<keyword evidence="2" id="KW-1003">Cell membrane</keyword>
<evidence type="ECO:0000313" key="11">
    <source>
        <dbReference type="Proteomes" id="UP000033870"/>
    </source>
</evidence>
<dbReference type="GO" id="GO:0005886">
    <property type="term" value="C:plasma membrane"/>
    <property type="evidence" value="ECO:0007669"/>
    <property type="project" value="UniProtKB-SubCell"/>
</dbReference>
<dbReference type="AlphaFoldDB" id="A0A0G1YH45"/>
<evidence type="ECO:0000256" key="3">
    <source>
        <dbReference type="ARBA" id="ARBA00022676"/>
    </source>
</evidence>
<keyword evidence="5 8" id="KW-0812">Transmembrane</keyword>
<organism evidence="10 11">
    <name type="scientific">Candidatus Magasanikbacteria bacterium GW2011_GWA2_56_11</name>
    <dbReference type="NCBI Taxonomy" id="1619044"/>
    <lineage>
        <taxon>Bacteria</taxon>
        <taxon>Candidatus Magasanikiibacteriota</taxon>
    </lineage>
</organism>
<feature type="transmembrane region" description="Helical" evidence="8">
    <location>
        <begin position="177"/>
        <end position="193"/>
    </location>
</feature>
<comment type="subcellular location">
    <subcellularLocation>
        <location evidence="1">Cell membrane</location>
        <topology evidence="1">Multi-pass membrane protein</topology>
    </subcellularLocation>
</comment>
<accession>A0A0G1YH45</accession>
<keyword evidence="6 8" id="KW-1133">Transmembrane helix</keyword>
<feature type="transmembrane region" description="Helical" evidence="8">
    <location>
        <begin position="246"/>
        <end position="268"/>
    </location>
</feature>
<evidence type="ECO:0000256" key="1">
    <source>
        <dbReference type="ARBA" id="ARBA00004651"/>
    </source>
</evidence>
<evidence type="ECO:0000256" key="2">
    <source>
        <dbReference type="ARBA" id="ARBA00022475"/>
    </source>
</evidence>
<dbReference type="GO" id="GO:0009103">
    <property type="term" value="P:lipopolysaccharide biosynthetic process"/>
    <property type="evidence" value="ECO:0007669"/>
    <property type="project" value="UniProtKB-ARBA"/>
</dbReference>
<feature type="transmembrane region" description="Helical" evidence="8">
    <location>
        <begin position="406"/>
        <end position="432"/>
    </location>
</feature>
<comment type="caution">
    <text evidence="10">The sequence shown here is derived from an EMBL/GenBank/DDBJ whole genome shotgun (WGS) entry which is preliminary data.</text>
</comment>
<reference evidence="10 11" key="1">
    <citation type="journal article" date="2015" name="Nature">
        <title>rRNA introns, odd ribosomes, and small enigmatic genomes across a large radiation of phyla.</title>
        <authorList>
            <person name="Brown C.T."/>
            <person name="Hug L.A."/>
            <person name="Thomas B.C."/>
            <person name="Sharon I."/>
            <person name="Castelle C.J."/>
            <person name="Singh A."/>
            <person name="Wilkins M.J."/>
            <person name="Williams K.H."/>
            <person name="Banfield J.F."/>
        </authorList>
    </citation>
    <scope>NUCLEOTIDE SEQUENCE [LARGE SCALE GENOMIC DNA]</scope>
</reference>
<keyword evidence="3" id="KW-0328">Glycosyltransferase</keyword>
<protein>
    <recommendedName>
        <fullName evidence="9">Glycosyltransferase RgtA/B/C/D-like domain-containing protein</fullName>
    </recommendedName>
</protein>
<evidence type="ECO:0000256" key="4">
    <source>
        <dbReference type="ARBA" id="ARBA00022679"/>
    </source>
</evidence>
<evidence type="ECO:0000256" key="5">
    <source>
        <dbReference type="ARBA" id="ARBA00022692"/>
    </source>
</evidence>
<dbReference type="Proteomes" id="UP000033870">
    <property type="component" value="Unassembled WGS sequence"/>
</dbReference>
<feature type="domain" description="Glycosyltransferase RgtA/B/C/D-like" evidence="9">
    <location>
        <begin position="58"/>
        <end position="217"/>
    </location>
</feature>
<dbReference type="EMBL" id="LCRX01000004">
    <property type="protein sequence ID" value="KKW42748.1"/>
    <property type="molecule type" value="Genomic_DNA"/>
</dbReference>
<keyword evidence="7 8" id="KW-0472">Membrane</keyword>
<dbReference type="STRING" id="1619044.UY92_C0004G0084"/>
<evidence type="ECO:0000256" key="7">
    <source>
        <dbReference type="ARBA" id="ARBA00023136"/>
    </source>
</evidence>
<dbReference type="GO" id="GO:0016763">
    <property type="term" value="F:pentosyltransferase activity"/>
    <property type="evidence" value="ECO:0007669"/>
    <property type="project" value="TreeGrafter"/>
</dbReference>
<feature type="transmembrane region" description="Helical" evidence="8">
    <location>
        <begin position="329"/>
        <end position="346"/>
    </location>
</feature>
<feature type="transmembrane region" description="Helical" evidence="8">
    <location>
        <begin position="200"/>
        <end position="220"/>
    </location>
</feature>
<gene>
    <name evidence="10" type="ORF">UY92_C0004G0084</name>
</gene>